<dbReference type="Pfam" id="PF00534">
    <property type="entry name" value="Glycos_transf_1"/>
    <property type="match status" value="1"/>
</dbReference>
<dbReference type="RefSeq" id="WP_167527574.1">
    <property type="nucleotide sequence ID" value="NZ_AP021874.1"/>
</dbReference>
<feature type="domain" description="Glycosyltransferase subfamily 4-like N-terminal" evidence="5">
    <location>
        <begin position="14"/>
        <end position="157"/>
    </location>
</feature>
<evidence type="ECO:0000313" key="7">
    <source>
        <dbReference type="Proteomes" id="UP000427906"/>
    </source>
</evidence>
<dbReference type="EMBL" id="AP021874">
    <property type="protein sequence ID" value="BBO66732.1"/>
    <property type="molecule type" value="Genomic_DNA"/>
</dbReference>
<evidence type="ECO:0000313" key="6">
    <source>
        <dbReference type="EMBL" id="BBO66732.1"/>
    </source>
</evidence>
<protein>
    <submittedName>
        <fullName evidence="6">Uncharacterized protein</fullName>
    </submittedName>
</protein>
<keyword evidence="7" id="KW-1185">Reference proteome</keyword>
<dbReference type="AlphaFoldDB" id="A0A5K7YBF6"/>
<dbReference type="KEGG" id="dalk:DSCA_06620"/>
<dbReference type="SUPFAM" id="SSF53756">
    <property type="entry name" value="UDP-Glycosyltransferase/glycogen phosphorylase"/>
    <property type="match status" value="1"/>
</dbReference>
<dbReference type="CDD" id="cd03801">
    <property type="entry name" value="GT4_PimA-like"/>
    <property type="match status" value="1"/>
</dbReference>
<dbReference type="PANTHER" id="PTHR12526">
    <property type="entry name" value="GLYCOSYLTRANSFERASE"/>
    <property type="match status" value="1"/>
</dbReference>
<evidence type="ECO:0000256" key="2">
    <source>
        <dbReference type="ARBA" id="ARBA00022676"/>
    </source>
</evidence>
<dbReference type="Pfam" id="PF13439">
    <property type="entry name" value="Glyco_transf_4"/>
    <property type="match status" value="1"/>
</dbReference>
<gene>
    <name evidence="6" type="ORF">DSCA_06620</name>
</gene>
<accession>A0A5K7YBF6</accession>
<dbReference type="GO" id="GO:0016757">
    <property type="term" value="F:glycosyltransferase activity"/>
    <property type="evidence" value="ECO:0007669"/>
    <property type="project" value="UniProtKB-KW"/>
</dbReference>
<evidence type="ECO:0000256" key="1">
    <source>
        <dbReference type="ARBA" id="ARBA00009481"/>
    </source>
</evidence>
<dbReference type="Gene3D" id="3.40.50.2000">
    <property type="entry name" value="Glycogen Phosphorylase B"/>
    <property type="match status" value="2"/>
</dbReference>
<dbReference type="PANTHER" id="PTHR12526:SF640">
    <property type="entry name" value="COLANIC ACID BIOSYNTHESIS GLYCOSYLTRANSFERASE WCAL-RELATED"/>
    <property type="match status" value="1"/>
</dbReference>
<dbReference type="InterPro" id="IPR001296">
    <property type="entry name" value="Glyco_trans_1"/>
</dbReference>
<feature type="domain" description="Glycosyl transferase family 1" evidence="4">
    <location>
        <begin position="184"/>
        <end position="337"/>
    </location>
</feature>
<keyword evidence="2" id="KW-0328">Glycosyltransferase</keyword>
<reference evidence="6 7" key="1">
    <citation type="submission" date="2019-11" db="EMBL/GenBank/DDBJ databases">
        <title>Comparative genomics of hydrocarbon-degrading Desulfosarcina strains.</title>
        <authorList>
            <person name="Watanabe M."/>
            <person name="Kojima H."/>
            <person name="Fukui M."/>
        </authorList>
    </citation>
    <scope>NUCLEOTIDE SEQUENCE [LARGE SCALE GENOMIC DNA]</scope>
    <source>
        <strain evidence="6 7">PL12</strain>
    </source>
</reference>
<evidence type="ECO:0000256" key="3">
    <source>
        <dbReference type="ARBA" id="ARBA00022679"/>
    </source>
</evidence>
<evidence type="ECO:0000259" key="4">
    <source>
        <dbReference type="Pfam" id="PF00534"/>
    </source>
</evidence>
<evidence type="ECO:0000259" key="5">
    <source>
        <dbReference type="Pfam" id="PF13439"/>
    </source>
</evidence>
<dbReference type="InterPro" id="IPR028098">
    <property type="entry name" value="Glyco_trans_4-like_N"/>
</dbReference>
<proteinExistence type="inferred from homology"/>
<dbReference type="Proteomes" id="UP000427906">
    <property type="component" value="Chromosome"/>
</dbReference>
<comment type="similarity">
    <text evidence="1">Belongs to the glycosyltransferase group 1 family. Glycosyltransferase 4 subfamily.</text>
</comment>
<keyword evidence="3" id="KW-0808">Transferase</keyword>
<sequence>MRILGILDNRFYLSGVNAYWGSMARALENLGHRVHTLVLDDGSCPWNARFFDALAGQIHRLQTEQALMRTRAESLFQEIQPDIVIHHYSDLGMDLSGRARSNAHGSGWKDVYICHSDDPDHYNRVENRKADLSHVICVSEACREHVVGTIGVHPENTSLARYSFMPPRGDGDVLGRKICVAKASGRIGILYAGRLESYQKRAGDLAPFAESLKRLGVPFRLHIAGSGSLSEGLRKRLSSLVSDETVIFHGYLAPDRLFRLMENTDVYLSFSEFEGLSTSLVQAMHYGLVPLVTRTNSGSDFLAPGKEALFFEAGDTEAAAGLLKDLFSDCQRRRLMACRAAEKIVRHCSPENTVLQFSAFLDRMGGLCP</sequence>
<organism evidence="6 7">
    <name type="scientific">Desulfosarcina alkanivorans</name>
    <dbReference type="NCBI Taxonomy" id="571177"/>
    <lineage>
        <taxon>Bacteria</taxon>
        <taxon>Pseudomonadati</taxon>
        <taxon>Thermodesulfobacteriota</taxon>
        <taxon>Desulfobacteria</taxon>
        <taxon>Desulfobacterales</taxon>
        <taxon>Desulfosarcinaceae</taxon>
        <taxon>Desulfosarcina</taxon>
    </lineage>
</organism>
<name>A0A5K7YBF6_9BACT</name>